<evidence type="ECO:0000256" key="1">
    <source>
        <dbReference type="ARBA" id="ARBA00022729"/>
    </source>
</evidence>
<reference evidence="4" key="1">
    <citation type="submission" date="2022-08" db="UniProtKB">
        <authorList>
            <consortium name="EnsemblMetazoa"/>
        </authorList>
    </citation>
    <scope>IDENTIFICATION</scope>
</reference>
<dbReference type="Pfam" id="PF00704">
    <property type="entry name" value="Glyco_hydro_18"/>
    <property type="match status" value="1"/>
</dbReference>
<proteinExistence type="predicted"/>
<dbReference type="EnsemblMetazoa" id="ACOM038598-RA">
    <property type="protein sequence ID" value="ACOM038598-PA.1"/>
    <property type="gene ID" value="ACOM038598"/>
</dbReference>
<evidence type="ECO:0000313" key="4">
    <source>
        <dbReference type="EnsemblMetazoa" id="ACOM038598-PA.1"/>
    </source>
</evidence>
<dbReference type="AlphaFoldDB" id="A0A8W7PVZ8"/>
<dbReference type="Proteomes" id="UP000075882">
    <property type="component" value="Unassembled WGS sequence"/>
</dbReference>
<evidence type="ECO:0000259" key="3">
    <source>
        <dbReference type="Pfam" id="PF00704"/>
    </source>
</evidence>
<organism evidence="4">
    <name type="scientific">Anopheles coluzzii</name>
    <name type="common">African malaria mosquito</name>
    <dbReference type="NCBI Taxonomy" id="1518534"/>
    <lineage>
        <taxon>Eukaryota</taxon>
        <taxon>Metazoa</taxon>
        <taxon>Ecdysozoa</taxon>
        <taxon>Arthropoda</taxon>
        <taxon>Hexapoda</taxon>
        <taxon>Insecta</taxon>
        <taxon>Pterygota</taxon>
        <taxon>Neoptera</taxon>
        <taxon>Endopterygota</taxon>
        <taxon>Diptera</taxon>
        <taxon>Nematocera</taxon>
        <taxon>Culicoidea</taxon>
        <taxon>Culicidae</taxon>
        <taxon>Anophelinae</taxon>
        <taxon>Anopheles</taxon>
    </lineage>
</organism>
<dbReference type="GO" id="GO:0008061">
    <property type="term" value="F:chitin binding"/>
    <property type="evidence" value="ECO:0007669"/>
    <property type="project" value="TreeGrafter"/>
</dbReference>
<protein>
    <recommendedName>
        <fullName evidence="3">GH18 domain-containing protein</fullName>
    </recommendedName>
</protein>
<dbReference type="GO" id="GO:0006032">
    <property type="term" value="P:chitin catabolic process"/>
    <property type="evidence" value="ECO:0007669"/>
    <property type="project" value="TreeGrafter"/>
</dbReference>
<accession>A0A8W7PVZ8</accession>
<dbReference type="InterPro" id="IPR001223">
    <property type="entry name" value="Glyco_hydro18_cat"/>
</dbReference>
<feature type="chain" id="PRO_5036498989" description="GH18 domain-containing protein" evidence="2">
    <location>
        <begin position="27"/>
        <end position="409"/>
    </location>
</feature>
<evidence type="ECO:0000256" key="2">
    <source>
        <dbReference type="SAM" id="SignalP"/>
    </source>
</evidence>
<sequence>MRSLTNPAGLALLVLFALSFSGPVATILANPTIRANYIRALITFMKSYPRCVGLFIDFSNLTTSQAAGYAAFMQALFQAAGTASLKLASALPWEADRYADVYYSVTLRSLAFNVLRTYDEFYSSLTTVVRPLNPLVAMAAPFNATTKTISYNLYRWIIKGLNPNSIILGLSMYARAYTVTKVSQFGATGTASASVVSYCDPPQQRVAVPLELEELPRLRQEETPRLLEVELQPLEVVRLLLEVELLSLEEVQQPLEEDQLPLEEVQLLLEVELLSLEVVQQPLEEVQLPLEEVQQPLEEVQQPLEEDQQSLEEVQQLLEEVQQPLEEDQQPLEEEEVQQSLVEARLPLEEARLPLEEDQQPLEEDQQLLEEAQQPLEEAPRLHHNLLLFAALLYGRSTELLLAVFVILF</sequence>
<name>A0A8W7PVZ8_ANOCL</name>
<feature type="domain" description="GH18" evidence="3">
    <location>
        <begin position="26"/>
        <end position="200"/>
    </location>
</feature>
<dbReference type="InterPro" id="IPR017853">
    <property type="entry name" value="GH"/>
</dbReference>
<dbReference type="GO" id="GO:0005975">
    <property type="term" value="P:carbohydrate metabolic process"/>
    <property type="evidence" value="ECO:0007669"/>
    <property type="project" value="InterPro"/>
</dbReference>
<dbReference type="SUPFAM" id="SSF51445">
    <property type="entry name" value="(Trans)glycosidases"/>
    <property type="match status" value="1"/>
</dbReference>
<dbReference type="VEuPathDB" id="VectorBase:ACON2_033429"/>
<dbReference type="Gene3D" id="3.20.20.80">
    <property type="entry name" value="Glycosidases"/>
    <property type="match status" value="1"/>
</dbReference>
<keyword evidence="1 2" id="KW-0732">Signal</keyword>
<dbReference type="GO" id="GO:0005576">
    <property type="term" value="C:extracellular region"/>
    <property type="evidence" value="ECO:0007669"/>
    <property type="project" value="TreeGrafter"/>
</dbReference>
<dbReference type="InterPro" id="IPR050314">
    <property type="entry name" value="Glycosyl_Hydrlase_18"/>
</dbReference>
<dbReference type="GO" id="GO:0004568">
    <property type="term" value="F:chitinase activity"/>
    <property type="evidence" value="ECO:0007669"/>
    <property type="project" value="TreeGrafter"/>
</dbReference>
<feature type="signal peptide" evidence="2">
    <location>
        <begin position="1"/>
        <end position="26"/>
    </location>
</feature>
<dbReference type="PANTHER" id="PTHR11177">
    <property type="entry name" value="CHITINASE"/>
    <property type="match status" value="1"/>
</dbReference>
<dbReference type="PANTHER" id="PTHR11177:SF317">
    <property type="entry name" value="CHITINASE 12-RELATED"/>
    <property type="match status" value="1"/>
</dbReference>